<dbReference type="OrthoDB" id="982482at2"/>
<dbReference type="Proteomes" id="UP000468650">
    <property type="component" value="Unassembled WGS sequence"/>
</dbReference>
<dbReference type="InterPro" id="IPR020018">
    <property type="entry name" value="Motility-assoc_lipoprot_GldH"/>
</dbReference>
<dbReference type="EMBL" id="WBVO01000008">
    <property type="protein sequence ID" value="KAB2808720.1"/>
    <property type="molecule type" value="Genomic_DNA"/>
</dbReference>
<organism evidence="1 2">
    <name type="scientific">Phaeocystidibacter luteus</name>
    <dbReference type="NCBI Taxonomy" id="911197"/>
    <lineage>
        <taxon>Bacteria</taxon>
        <taxon>Pseudomonadati</taxon>
        <taxon>Bacteroidota</taxon>
        <taxon>Flavobacteriia</taxon>
        <taxon>Flavobacteriales</taxon>
        <taxon>Phaeocystidibacteraceae</taxon>
        <taxon>Phaeocystidibacter</taxon>
    </lineage>
</organism>
<reference evidence="1 2" key="1">
    <citation type="submission" date="2019-09" db="EMBL/GenBank/DDBJ databases">
        <title>Genomes of family Cryomorphaceae.</title>
        <authorList>
            <person name="Bowman J.P."/>
        </authorList>
    </citation>
    <scope>NUCLEOTIDE SEQUENCE [LARGE SCALE GENOMIC DNA]</scope>
    <source>
        <strain evidence="1 2">LMG 25704</strain>
    </source>
</reference>
<proteinExistence type="predicted"/>
<gene>
    <name evidence="1" type="primary">gldH</name>
    <name evidence="1" type="ORF">F8C67_10560</name>
</gene>
<accession>A0A6N6REW8</accession>
<comment type="caution">
    <text evidence="1">The sequence shown here is derived from an EMBL/GenBank/DDBJ whole genome shotgun (WGS) entry which is preliminary data.</text>
</comment>
<name>A0A6N6REW8_9FLAO</name>
<evidence type="ECO:0000313" key="2">
    <source>
        <dbReference type="Proteomes" id="UP000468650"/>
    </source>
</evidence>
<keyword evidence="1" id="KW-0449">Lipoprotein</keyword>
<dbReference type="NCBIfam" id="TIGR03511">
    <property type="entry name" value="GldH_lipo"/>
    <property type="match status" value="1"/>
</dbReference>
<dbReference type="AlphaFoldDB" id="A0A6N6REW8"/>
<keyword evidence="2" id="KW-1185">Reference proteome</keyword>
<evidence type="ECO:0000313" key="1">
    <source>
        <dbReference type="EMBL" id="KAB2808720.1"/>
    </source>
</evidence>
<protein>
    <submittedName>
        <fullName evidence="1">Gliding motility lipoprotein GldH</fullName>
    </submittedName>
</protein>
<dbReference type="Pfam" id="PF14109">
    <property type="entry name" value="GldH_lipo"/>
    <property type="match status" value="1"/>
</dbReference>
<sequence>MPRRHKATATIETRREDVRIATDPVIKSQMIKRKLLIPLALLGIAISSCDNGAIYDEFHHVSNASWHKDSVVTFEVVIDDTTAEYGIVLQLRHNTEYPYQNLWLSREILFNGESMHADRINYQLAQPDGKWLGDGFGALKTVEAPYNRNKLRFPQRGTYQFRIEQRMREEVLTGIEDIGLRILPLKEND</sequence>